<comment type="caution">
    <text evidence="3">The sequence shown here is derived from an EMBL/GenBank/DDBJ whole genome shotgun (WGS) entry which is preliminary data.</text>
</comment>
<dbReference type="EMBL" id="JACHXD010000003">
    <property type="protein sequence ID" value="MBB3118338.1"/>
    <property type="molecule type" value="Genomic_DNA"/>
</dbReference>
<dbReference type="Pfam" id="PF22570">
    <property type="entry name" value="LiaF-TM"/>
    <property type="match status" value="1"/>
</dbReference>
<proteinExistence type="predicted"/>
<sequence>MHRNRHNAPASQILLGVAVIVIGFLFLLDNLGWMDINASIHFWPVILIVAGALKISQSRAGSGSLVGVLLIAAGGLLLLKGLGLIYLSWRMLAPLLLIGAGMMVVFRSVRRSRAADGSPAYGLKDGNGEESLNIMAILGGYKRRISSQDFRGGEVTALMAGCELDLRDASIQGEAVLNVFSMFGGITIEVPTDWTVVLEGTPILGGFEERTNGGQGSNKRLIVRGYAIMGGLEIRN</sequence>
<feature type="transmembrane region" description="Helical" evidence="1">
    <location>
        <begin position="65"/>
        <end position="86"/>
    </location>
</feature>
<feature type="domain" description="LiaF transmembrane" evidence="2">
    <location>
        <begin position="14"/>
        <end position="111"/>
    </location>
</feature>
<dbReference type="AlphaFoldDB" id="A0A7W5B8F3"/>
<dbReference type="InterPro" id="IPR054331">
    <property type="entry name" value="LiaF_TM"/>
</dbReference>
<dbReference type="RefSeq" id="WP_183440270.1">
    <property type="nucleotide sequence ID" value="NZ_JACHXD010000003.1"/>
</dbReference>
<keyword evidence="1" id="KW-0812">Transmembrane</keyword>
<dbReference type="PANTHER" id="PTHR40763:SF5">
    <property type="entry name" value="MEMBRANE PROTEIN"/>
    <property type="match status" value="1"/>
</dbReference>
<keyword evidence="1" id="KW-1133">Transmembrane helix</keyword>
<evidence type="ECO:0000259" key="2">
    <source>
        <dbReference type="Pfam" id="PF22570"/>
    </source>
</evidence>
<evidence type="ECO:0000256" key="1">
    <source>
        <dbReference type="SAM" id="Phobius"/>
    </source>
</evidence>
<dbReference type="PANTHER" id="PTHR40763">
    <property type="entry name" value="MEMBRANE PROTEIN-RELATED"/>
    <property type="match status" value="1"/>
</dbReference>
<protein>
    <submittedName>
        <fullName evidence="3">Putative membrane protein</fullName>
    </submittedName>
</protein>
<feature type="transmembrane region" description="Helical" evidence="1">
    <location>
        <begin position="12"/>
        <end position="28"/>
    </location>
</feature>
<organism evidence="3 4">
    <name type="scientific">Pseudoduganella violacea</name>
    <dbReference type="NCBI Taxonomy" id="1715466"/>
    <lineage>
        <taxon>Bacteria</taxon>
        <taxon>Pseudomonadati</taxon>
        <taxon>Pseudomonadota</taxon>
        <taxon>Betaproteobacteria</taxon>
        <taxon>Burkholderiales</taxon>
        <taxon>Oxalobacteraceae</taxon>
        <taxon>Telluria group</taxon>
        <taxon>Pseudoduganella</taxon>
    </lineage>
</organism>
<keyword evidence="1" id="KW-0472">Membrane</keyword>
<feature type="transmembrane region" description="Helical" evidence="1">
    <location>
        <begin position="34"/>
        <end position="53"/>
    </location>
</feature>
<name>A0A7W5B8F3_9BURK</name>
<keyword evidence="4" id="KW-1185">Reference proteome</keyword>
<reference evidence="3 4" key="1">
    <citation type="submission" date="2020-08" db="EMBL/GenBank/DDBJ databases">
        <title>Genomic Encyclopedia of Type Strains, Phase III (KMG-III): the genomes of soil and plant-associated and newly described type strains.</title>
        <authorList>
            <person name="Whitman W."/>
        </authorList>
    </citation>
    <scope>NUCLEOTIDE SEQUENCE [LARGE SCALE GENOMIC DNA]</scope>
    <source>
        <strain evidence="3 4">CECT 8897</strain>
    </source>
</reference>
<evidence type="ECO:0000313" key="3">
    <source>
        <dbReference type="EMBL" id="MBB3118338.1"/>
    </source>
</evidence>
<dbReference type="Proteomes" id="UP000541535">
    <property type="component" value="Unassembled WGS sequence"/>
</dbReference>
<gene>
    <name evidence="3" type="ORF">FHS03_001369</name>
</gene>
<accession>A0A7W5B8F3</accession>
<evidence type="ECO:0000313" key="4">
    <source>
        <dbReference type="Proteomes" id="UP000541535"/>
    </source>
</evidence>
<feature type="transmembrane region" description="Helical" evidence="1">
    <location>
        <begin position="92"/>
        <end position="109"/>
    </location>
</feature>